<organism evidence="1 2">
    <name type="scientific">Lupinus albus</name>
    <name type="common">White lupine</name>
    <name type="synonym">Lupinus termis</name>
    <dbReference type="NCBI Taxonomy" id="3870"/>
    <lineage>
        <taxon>Eukaryota</taxon>
        <taxon>Viridiplantae</taxon>
        <taxon>Streptophyta</taxon>
        <taxon>Embryophyta</taxon>
        <taxon>Tracheophyta</taxon>
        <taxon>Spermatophyta</taxon>
        <taxon>Magnoliopsida</taxon>
        <taxon>eudicotyledons</taxon>
        <taxon>Gunneridae</taxon>
        <taxon>Pentapetalae</taxon>
        <taxon>rosids</taxon>
        <taxon>fabids</taxon>
        <taxon>Fabales</taxon>
        <taxon>Fabaceae</taxon>
        <taxon>Papilionoideae</taxon>
        <taxon>50 kb inversion clade</taxon>
        <taxon>genistoids sensu lato</taxon>
        <taxon>core genistoids</taxon>
        <taxon>Genisteae</taxon>
        <taxon>Lupinus</taxon>
    </lineage>
</organism>
<proteinExistence type="predicted"/>
<evidence type="ECO:0000313" key="2">
    <source>
        <dbReference type="Proteomes" id="UP000447434"/>
    </source>
</evidence>
<reference evidence="2" key="1">
    <citation type="journal article" date="2020" name="Nat. Commun.">
        <title>Genome sequence of the cluster root forming white lupin.</title>
        <authorList>
            <person name="Hufnagel B."/>
            <person name="Marques A."/>
            <person name="Soriano A."/>
            <person name="Marques L."/>
            <person name="Divol F."/>
            <person name="Doumas P."/>
            <person name="Sallet E."/>
            <person name="Mancinotti D."/>
            <person name="Carrere S."/>
            <person name="Marande W."/>
            <person name="Arribat S."/>
            <person name="Keller J."/>
            <person name="Huneau C."/>
            <person name="Blein T."/>
            <person name="Aime D."/>
            <person name="Laguerre M."/>
            <person name="Taylor J."/>
            <person name="Schubert V."/>
            <person name="Nelson M."/>
            <person name="Geu-Flores F."/>
            <person name="Crespi M."/>
            <person name="Gallardo-Guerrero K."/>
            <person name="Delaux P.-M."/>
            <person name="Salse J."/>
            <person name="Berges H."/>
            <person name="Guyot R."/>
            <person name="Gouzy J."/>
            <person name="Peret B."/>
        </authorList>
    </citation>
    <scope>NUCLEOTIDE SEQUENCE [LARGE SCALE GENOMIC DNA]</scope>
    <source>
        <strain evidence="2">cv. Amiga</strain>
    </source>
</reference>
<accession>A0A6A5PKV4</accession>
<sequence length="75" mass="8746">MASLRTLCFVLLFMSILICQEARPLPSLFLSNNQNHTFERSVKQMLKEITRRKQLQGTNYELHRLSPGGPDPRHH</sequence>
<name>A0A6A5PKV4_LUPAL</name>
<keyword evidence="2" id="KW-1185">Reference proteome</keyword>
<dbReference type="EMBL" id="WOCE01000003">
    <property type="protein sequence ID" value="KAE9617029.1"/>
    <property type="molecule type" value="Genomic_DNA"/>
</dbReference>
<dbReference type="OrthoDB" id="1413556at2759"/>
<protein>
    <submittedName>
        <fullName evidence="1">Uncharacterized protein</fullName>
    </submittedName>
</protein>
<dbReference type="AlphaFoldDB" id="A0A6A5PKV4"/>
<gene>
    <name evidence="1" type="ORF">Lalb_Chr03g0031051</name>
</gene>
<evidence type="ECO:0000313" key="1">
    <source>
        <dbReference type="EMBL" id="KAE9617029.1"/>
    </source>
</evidence>
<comment type="caution">
    <text evidence="1">The sequence shown here is derived from an EMBL/GenBank/DDBJ whole genome shotgun (WGS) entry which is preliminary data.</text>
</comment>
<dbReference type="Proteomes" id="UP000447434">
    <property type="component" value="Chromosome 3"/>
</dbReference>